<accession>A0A9N8E6R7</accession>
<reference evidence="2" key="1">
    <citation type="submission" date="2020-06" db="EMBL/GenBank/DDBJ databases">
        <authorList>
            <consortium name="Plant Systems Biology data submission"/>
        </authorList>
    </citation>
    <scope>NUCLEOTIDE SEQUENCE</scope>
    <source>
        <strain evidence="2">D6</strain>
    </source>
</reference>
<feature type="region of interest" description="Disordered" evidence="1">
    <location>
        <begin position="592"/>
        <end position="635"/>
    </location>
</feature>
<feature type="compositionally biased region" description="Polar residues" evidence="1">
    <location>
        <begin position="286"/>
        <end position="295"/>
    </location>
</feature>
<gene>
    <name evidence="2" type="ORF">SEMRO_573_G168960.1</name>
</gene>
<evidence type="ECO:0000313" key="2">
    <source>
        <dbReference type="EMBL" id="CAB9513125.1"/>
    </source>
</evidence>
<keyword evidence="3" id="KW-1185">Reference proteome</keyword>
<dbReference type="AlphaFoldDB" id="A0A9N8E6R7"/>
<feature type="region of interest" description="Disordered" evidence="1">
    <location>
        <begin position="391"/>
        <end position="444"/>
    </location>
</feature>
<name>A0A9N8E6R7_9STRA</name>
<comment type="caution">
    <text evidence="2">The sequence shown here is derived from an EMBL/GenBank/DDBJ whole genome shotgun (WGS) entry which is preliminary data.</text>
</comment>
<feature type="region of interest" description="Disordered" evidence="1">
    <location>
        <begin position="244"/>
        <end position="346"/>
    </location>
</feature>
<feature type="compositionally biased region" description="Basic and acidic residues" evidence="1">
    <location>
        <begin position="621"/>
        <end position="635"/>
    </location>
</feature>
<proteinExistence type="predicted"/>
<sequence length="635" mass="70144">MKGSDTNDTIASSTECTTRSCCEEEDFLAVPLKWAQVSDFPVGCPVQLSCDTTNTSTGTTTKEKAMLAGALFGRVVEVGIDLSDKSRPDVFKVQLDIVSDNHDEDNQSTYITGNTNAVFRANQLQFAPGCPVWFQQKGDPCREEARVVGCYPAPLWNKNDTSRTLAYSIQAVAGNFIIHHGVDPSLLSFRSPHPNNHHPPKSFQNKKQELHTLEETKPALSTLQNLMKRSVVPRVSNLLEHGVRQGCVDPGTKDEQPPQQVGHLEKEETGPLDVASSRSEDKCSRAQETTVNPNAAQEPIIPEGSAQVICDSSYDQKLEQEDERELSEFPSGDRKSASPETARASSPVVPVFATLASTAVLSTTDDDVSAISTRQQQASPCSEDFPVAITDVQPPRDGILPQTTTAPKDGERDHTGTMDTTTPLEKPIVSSMEETHSSQSKDRIDFCEASTSSGVKQERLDDAESDVAPIANDHPVGKSNKSNHCKKAKRKWSAITEFNDFPNPFQHIVFGRPHQIKDARKMLAQGGNHDNAILDRCLAYHLIGKCSSACKRRWDHYQLSSEDARSLEEALEPVTGTNGPIVSERAARRYGRGYDGYHDRDDDNGRKGYSSSRSYYNDGRGYQETKRPRHRYEYS</sequence>
<dbReference type="Proteomes" id="UP001153069">
    <property type="component" value="Unassembled WGS sequence"/>
</dbReference>
<evidence type="ECO:0000256" key="1">
    <source>
        <dbReference type="SAM" id="MobiDB-lite"/>
    </source>
</evidence>
<dbReference type="EMBL" id="CAICTM010000572">
    <property type="protein sequence ID" value="CAB9513125.1"/>
    <property type="molecule type" value="Genomic_DNA"/>
</dbReference>
<feature type="compositionally biased region" description="Basic and acidic residues" evidence="1">
    <location>
        <begin position="433"/>
        <end position="444"/>
    </location>
</feature>
<protein>
    <submittedName>
        <fullName evidence="2">Uncharacterized protein</fullName>
    </submittedName>
</protein>
<organism evidence="2 3">
    <name type="scientific">Seminavis robusta</name>
    <dbReference type="NCBI Taxonomy" id="568900"/>
    <lineage>
        <taxon>Eukaryota</taxon>
        <taxon>Sar</taxon>
        <taxon>Stramenopiles</taxon>
        <taxon>Ochrophyta</taxon>
        <taxon>Bacillariophyta</taxon>
        <taxon>Bacillariophyceae</taxon>
        <taxon>Bacillariophycidae</taxon>
        <taxon>Naviculales</taxon>
        <taxon>Naviculaceae</taxon>
        <taxon>Seminavis</taxon>
    </lineage>
</organism>
<evidence type="ECO:0000313" key="3">
    <source>
        <dbReference type="Proteomes" id="UP001153069"/>
    </source>
</evidence>
<feature type="compositionally biased region" description="Basic and acidic residues" evidence="1">
    <location>
        <begin position="595"/>
        <end position="606"/>
    </location>
</feature>